<proteinExistence type="predicted"/>
<evidence type="ECO:0000313" key="2">
    <source>
        <dbReference type="EMBL" id="KIH61793.1"/>
    </source>
</evidence>
<evidence type="ECO:0008006" key="4">
    <source>
        <dbReference type="Google" id="ProtNLM"/>
    </source>
</evidence>
<keyword evidence="1" id="KW-0812">Transmembrane</keyword>
<name>A0A0C2CXP9_9BILA</name>
<feature type="transmembrane region" description="Helical" evidence="1">
    <location>
        <begin position="49"/>
        <end position="72"/>
    </location>
</feature>
<protein>
    <recommendedName>
        <fullName evidence="4">CDR ABC transporter domain-containing protein</fullName>
    </recommendedName>
</protein>
<sequence length="79" mass="8857">MTLGLLERNSQDDPRAVLLSPGCPRPDGVHCYENGTDVITSLSFAPEHMWTNVIIIASMIIAIRFLAFMGLWTRAKLQR</sequence>
<accession>A0A0C2CXP9</accession>
<dbReference type="OrthoDB" id="66620at2759"/>
<keyword evidence="1" id="KW-0472">Membrane</keyword>
<organism evidence="2 3">
    <name type="scientific">Ancylostoma duodenale</name>
    <dbReference type="NCBI Taxonomy" id="51022"/>
    <lineage>
        <taxon>Eukaryota</taxon>
        <taxon>Metazoa</taxon>
        <taxon>Ecdysozoa</taxon>
        <taxon>Nematoda</taxon>
        <taxon>Chromadorea</taxon>
        <taxon>Rhabditida</taxon>
        <taxon>Rhabditina</taxon>
        <taxon>Rhabditomorpha</taxon>
        <taxon>Strongyloidea</taxon>
        <taxon>Ancylostomatidae</taxon>
        <taxon>Ancylostomatinae</taxon>
        <taxon>Ancylostoma</taxon>
    </lineage>
</organism>
<keyword evidence="1" id="KW-1133">Transmembrane helix</keyword>
<dbReference type="EMBL" id="KN729820">
    <property type="protein sequence ID" value="KIH61793.1"/>
    <property type="molecule type" value="Genomic_DNA"/>
</dbReference>
<evidence type="ECO:0000256" key="1">
    <source>
        <dbReference type="SAM" id="Phobius"/>
    </source>
</evidence>
<dbReference type="Proteomes" id="UP000054047">
    <property type="component" value="Unassembled WGS sequence"/>
</dbReference>
<dbReference type="AlphaFoldDB" id="A0A0C2CXP9"/>
<evidence type="ECO:0000313" key="3">
    <source>
        <dbReference type="Proteomes" id="UP000054047"/>
    </source>
</evidence>
<gene>
    <name evidence="2" type="ORF">ANCDUO_07930</name>
</gene>
<reference evidence="2 3" key="1">
    <citation type="submission" date="2013-12" db="EMBL/GenBank/DDBJ databases">
        <title>Draft genome of the parsitic nematode Ancylostoma duodenale.</title>
        <authorList>
            <person name="Mitreva M."/>
        </authorList>
    </citation>
    <scope>NUCLEOTIDE SEQUENCE [LARGE SCALE GENOMIC DNA]</scope>
    <source>
        <strain evidence="2 3">Zhejiang</strain>
    </source>
</reference>
<keyword evidence="3" id="KW-1185">Reference proteome</keyword>